<organism evidence="13 14">
    <name type="scientific">Takifugu rubripes</name>
    <name type="common">Japanese pufferfish</name>
    <name type="synonym">Fugu rubripes</name>
    <dbReference type="NCBI Taxonomy" id="31033"/>
    <lineage>
        <taxon>Eukaryota</taxon>
        <taxon>Metazoa</taxon>
        <taxon>Chordata</taxon>
        <taxon>Craniata</taxon>
        <taxon>Vertebrata</taxon>
        <taxon>Euteleostomi</taxon>
        <taxon>Actinopterygii</taxon>
        <taxon>Neopterygii</taxon>
        <taxon>Teleostei</taxon>
        <taxon>Neoteleostei</taxon>
        <taxon>Acanthomorphata</taxon>
        <taxon>Eupercaria</taxon>
        <taxon>Tetraodontiformes</taxon>
        <taxon>Tetradontoidea</taxon>
        <taxon>Tetraodontidae</taxon>
        <taxon>Takifugu</taxon>
    </lineage>
</organism>
<dbReference type="InterPro" id="IPR001545">
    <property type="entry name" value="Gonadotropin_bsu"/>
</dbReference>
<dbReference type="GO" id="GO:0002155">
    <property type="term" value="P:regulation of thyroid hormone receptor signaling pathway"/>
    <property type="evidence" value="ECO:0007669"/>
    <property type="project" value="TreeGrafter"/>
</dbReference>
<evidence type="ECO:0000256" key="11">
    <source>
        <dbReference type="ARBA" id="ARBA00079540"/>
    </source>
</evidence>
<dbReference type="OMA" id="CDCSVCV"/>
<feature type="domain" description="Glycoprotein hormone subunit beta" evidence="12">
    <location>
        <begin position="66"/>
        <end position="159"/>
    </location>
</feature>
<dbReference type="eggNOG" id="ENOG502RZ3V">
    <property type="taxonomic scope" value="Eukaryota"/>
</dbReference>
<reference evidence="13 14" key="1">
    <citation type="journal article" date="2011" name="Genome Biol. Evol.">
        <title>Integration of the genetic map and genome assembly of fugu facilitates insights into distinct features of genome evolution in teleosts and mammals.</title>
        <authorList>
            <person name="Kai W."/>
            <person name="Kikuchi K."/>
            <person name="Tohari S."/>
            <person name="Chew A.K."/>
            <person name="Tay A."/>
            <person name="Fujiwara A."/>
            <person name="Hosoya S."/>
            <person name="Suetake H."/>
            <person name="Naruse K."/>
            <person name="Brenner S."/>
            <person name="Suzuki Y."/>
            <person name="Venkatesh B."/>
        </authorList>
    </citation>
    <scope>NUCLEOTIDE SEQUENCE [LARGE SCALE GENOMIC DNA]</scope>
</reference>
<dbReference type="AlphaFoldDB" id="H2SP25"/>
<comment type="function">
    <text evidence="8">Functions as a heterodimeric glycoprotein hormone with GPHA2 able to bind and activate the thyroid-stimulating hormone receptor (TSHR), leading to increased cAMP production. Plays a central role in controlling thyroid cell metabolism.</text>
</comment>
<dbReference type="GO" id="GO:0005615">
    <property type="term" value="C:extracellular space"/>
    <property type="evidence" value="ECO:0007669"/>
    <property type="project" value="TreeGrafter"/>
</dbReference>
<name>H2SP25_TAKRU</name>
<keyword evidence="4" id="KW-0372">Hormone</keyword>
<dbReference type="GeneTree" id="ENSGT00730000111179"/>
<keyword evidence="7" id="KW-0325">Glycoprotein</keyword>
<keyword evidence="3" id="KW-0964">Secreted</keyword>
<dbReference type="GO" id="GO:0005737">
    <property type="term" value="C:cytoplasm"/>
    <property type="evidence" value="ECO:0007669"/>
    <property type="project" value="TreeGrafter"/>
</dbReference>
<dbReference type="InterPro" id="IPR029034">
    <property type="entry name" value="Cystine-knot_cytokine"/>
</dbReference>
<dbReference type="FunFam" id="2.10.90.10:FF:000029">
    <property type="entry name" value="glycoprotein hormone beta-5"/>
    <property type="match status" value="1"/>
</dbReference>
<comment type="similarity">
    <text evidence="2">Belongs to the glycoprotein hormones subunit beta family.</text>
</comment>
<dbReference type="Proteomes" id="UP000005226">
    <property type="component" value="Chromosome 2"/>
</dbReference>
<evidence type="ECO:0000256" key="6">
    <source>
        <dbReference type="ARBA" id="ARBA00023157"/>
    </source>
</evidence>
<evidence type="ECO:0000256" key="8">
    <source>
        <dbReference type="ARBA" id="ARBA00054534"/>
    </source>
</evidence>
<proteinExistence type="inferred from homology"/>
<dbReference type="InterPro" id="IPR006208">
    <property type="entry name" value="Glyco_hormone_CN"/>
</dbReference>
<dbReference type="GO" id="GO:0005179">
    <property type="term" value="F:hormone activity"/>
    <property type="evidence" value="ECO:0007669"/>
    <property type="project" value="UniProtKB-KW"/>
</dbReference>
<reference evidence="13" key="2">
    <citation type="submission" date="2025-08" db="UniProtKB">
        <authorList>
            <consortium name="Ensembl"/>
        </authorList>
    </citation>
    <scope>IDENTIFICATION</scope>
</reference>
<dbReference type="Pfam" id="PF00007">
    <property type="entry name" value="Cys_knot"/>
    <property type="match status" value="1"/>
</dbReference>
<evidence type="ECO:0000256" key="5">
    <source>
        <dbReference type="ARBA" id="ARBA00022729"/>
    </source>
</evidence>
<keyword evidence="14" id="KW-1185">Reference proteome</keyword>
<protein>
    <recommendedName>
        <fullName evidence="10">Glycoprotein hormone beta-5</fullName>
    </recommendedName>
    <alternativeName>
        <fullName evidence="11">Thyrostimulin subunit beta</fullName>
    </alternativeName>
</protein>
<dbReference type="InParanoid" id="H2SP25"/>
<dbReference type="CDD" id="cd00069">
    <property type="entry name" value="GHB_like"/>
    <property type="match status" value="1"/>
</dbReference>
<dbReference type="Ensembl" id="ENSTRUT00000014227.3">
    <property type="protein sequence ID" value="ENSTRUP00000014162.3"/>
    <property type="gene ID" value="ENSTRUG00000005808.3"/>
</dbReference>
<comment type="subunit">
    <text evidence="9">Heterodimer with GPHA2; this heterodimer interacts with thyroid-stimulating hormone receptor (TSHR), and hence stimulates cAMP production.</text>
</comment>
<keyword evidence="5" id="KW-0732">Signal</keyword>
<dbReference type="STRING" id="31033.ENSTRUP00000014162"/>
<dbReference type="PANTHER" id="PTHR11515">
    <property type="entry name" value="GLYCOPROTEIN HORMONE BETA CHAIN"/>
    <property type="match status" value="1"/>
</dbReference>
<dbReference type="PANTHER" id="PTHR11515:SF14">
    <property type="entry name" value="GLYCOPROTEIN HORMONE BETA-5"/>
    <property type="match status" value="1"/>
</dbReference>
<evidence type="ECO:0000256" key="1">
    <source>
        <dbReference type="ARBA" id="ARBA00004613"/>
    </source>
</evidence>
<evidence type="ECO:0000256" key="3">
    <source>
        <dbReference type="ARBA" id="ARBA00022525"/>
    </source>
</evidence>
<dbReference type="HOGENOM" id="CLU_126319_2_1_1"/>
<evidence type="ECO:0000256" key="2">
    <source>
        <dbReference type="ARBA" id="ARBA00006552"/>
    </source>
</evidence>
<evidence type="ECO:0000313" key="14">
    <source>
        <dbReference type="Proteomes" id="UP000005226"/>
    </source>
</evidence>
<evidence type="ECO:0000259" key="12">
    <source>
        <dbReference type="Pfam" id="PF00007"/>
    </source>
</evidence>
<comment type="subcellular location">
    <subcellularLocation>
        <location evidence="1">Secreted</location>
    </subcellularLocation>
</comment>
<dbReference type="SUPFAM" id="SSF57501">
    <property type="entry name" value="Cystine-knot cytokines"/>
    <property type="match status" value="1"/>
</dbReference>
<evidence type="ECO:0000313" key="13">
    <source>
        <dbReference type="Ensembl" id="ENSTRUP00000014162.3"/>
    </source>
</evidence>
<dbReference type="GO" id="GO:0007186">
    <property type="term" value="P:G protein-coupled receptor signaling pathway"/>
    <property type="evidence" value="ECO:0007669"/>
    <property type="project" value="TreeGrafter"/>
</dbReference>
<reference evidence="13" key="3">
    <citation type="submission" date="2025-09" db="UniProtKB">
        <authorList>
            <consortium name="Ensembl"/>
        </authorList>
    </citation>
    <scope>IDENTIFICATION</scope>
</reference>
<dbReference type="SMART" id="SM00068">
    <property type="entry name" value="GHB"/>
    <property type="match status" value="1"/>
</dbReference>
<evidence type="ECO:0000256" key="4">
    <source>
        <dbReference type="ARBA" id="ARBA00022702"/>
    </source>
</evidence>
<accession>H2SP25</accession>
<keyword evidence="6" id="KW-1015">Disulfide bond</keyword>
<evidence type="ECO:0000256" key="10">
    <source>
        <dbReference type="ARBA" id="ARBA00068436"/>
    </source>
</evidence>
<evidence type="ECO:0000256" key="9">
    <source>
        <dbReference type="ARBA" id="ARBA00064459"/>
    </source>
</evidence>
<dbReference type="Gene3D" id="2.10.90.10">
    <property type="entry name" value="Cystine-knot cytokines"/>
    <property type="match status" value="1"/>
</dbReference>
<dbReference type="FunCoup" id="H2SP25">
    <property type="interactions" value="425"/>
</dbReference>
<sequence>MSSDCCQAKSCYFRKYVTGRSVFVLNIYSIQIKSIFPLISEENAVCCVNFVPLACTPAVNLHRFVGCAVREFTFLARKPGCGALHITTDACWGRCETWEKPVLDPPFVDTYQRVCTYNRSRVVTVSLPGCLPDVDPAYSYPVALRCDCSVCVTSTTECITSV</sequence>
<evidence type="ECO:0000256" key="7">
    <source>
        <dbReference type="ARBA" id="ARBA00023180"/>
    </source>
</evidence>